<organism evidence="2 3">
    <name type="scientific">Pleurostoma richardsiae</name>
    <dbReference type="NCBI Taxonomy" id="41990"/>
    <lineage>
        <taxon>Eukaryota</taxon>
        <taxon>Fungi</taxon>
        <taxon>Dikarya</taxon>
        <taxon>Ascomycota</taxon>
        <taxon>Pezizomycotina</taxon>
        <taxon>Sordariomycetes</taxon>
        <taxon>Sordariomycetidae</taxon>
        <taxon>Calosphaeriales</taxon>
        <taxon>Pleurostomataceae</taxon>
        <taxon>Pleurostoma</taxon>
    </lineage>
</organism>
<feature type="region of interest" description="Disordered" evidence="1">
    <location>
        <begin position="133"/>
        <end position="236"/>
    </location>
</feature>
<dbReference type="Proteomes" id="UP001174694">
    <property type="component" value="Unassembled WGS sequence"/>
</dbReference>
<accession>A0AA38RH60</accession>
<dbReference type="EMBL" id="JANBVO010000033">
    <property type="protein sequence ID" value="KAJ9137715.1"/>
    <property type="molecule type" value="Genomic_DNA"/>
</dbReference>
<evidence type="ECO:0000313" key="2">
    <source>
        <dbReference type="EMBL" id="KAJ9137715.1"/>
    </source>
</evidence>
<feature type="compositionally biased region" description="Polar residues" evidence="1">
    <location>
        <begin position="212"/>
        <end position="228"/>
    </location>
</feature>
<keyword evidence="3" id="KW-1185">Reference proteome</keyword>
<evidence type="ECO:0000313" key="3">
    <source>
        <dbReference type="Proteomes" id="UP001174694"/>
    </source>
</evidence>
<gene>
    <name evidence="2" type="ORF">NKR23_g8946</name>
</gene>
<reference evidence="2" key="1">
    <citation type="submission" date="2022-07" db="EMBL/GenBank/DDBJ databases">
        <title>Fungi with potential for degradation of polypropylene.</title>
        <authorList>
            <person name="Gostincar C."/>
        </authorList>
    </citation>
    <scope>NUCLEOTIDE SEQUENCE</scope>
    <source>
        <strain evidence="2">EXF-13308</strain>
    </source>
</reference>
<name>A0AA38RH60_9PEZI</name>
<dbReference type="AlphaFoldDB" id="A0AA38RH60"/>
<comment type="caution">
    <text evidence="2">The sequence shown here is derived from an EMBL/GenBank/DDBJ whole genome shotgun (WGS) entry which is preliminary data.</text>
</comment>
<proteinExistence type="predicted"/>
<protein>
    <submittedName>
        <fullName evidence="2">Uncharacterized protein</fullName>
    </submittedName>
</protein>
<evidence type="ECO:0000256" key="1">
    <source>
        <dbReference type="SAM" id="MobiDB-lite"/>
    </source>
</evidence>
<sequence>MRGPNHRSRPWNILENPLEVGLCAYSIAQTYDAAGLASLAKERVEHFSDQLAPMDFLRAVKRVSRWLASSADHAWLYDLVKSRVHQLFEDPESLDRKGWLELFEPAGTLSKMLSQSMMEELCCCKTSTYTPSASSAEAGPLIPEPPEPIDIPVERPQTEPEPGPELPEAVDIPDEVLGKPMEPEPEAELPRDTGTAVTPSEFTSRAGPSITWPDQLQNTSQDQDSPTLISKKDKKKKKKMKMKTKLALAEDCPDHEHHLLGDGDAWRDCAGCTEVGRKLSKSCLLLYVLVVLGMVTLRKLKCIFKGA</sequence>